<dbReference type="CDD" id="cd09078">
    <property type="entry name" value="nSMase"/>
    <property type="match status" value="1"/>
</dbReference>
<dbReference type="EC" id="3.1.4.12" evidence="2"/>
<feature type="chain" id="PRO_5040506287" description="sphingomyelin phosphodiesterase" evidence="5">
    <location>
        <begin position="26"/>
        <end position="316"/>
    </location>
</feature>
<comment type="similarity">
    <text evidence="1">Belongs to the neutral sphingomyelinase family.</text>
</comment>
<dbReference type="SUPFAM" id="SSF56219">
    <property type="entry name" value="DNase I-like"/>
    <property type="match status" value="1"/>
</dbReference>
<evidence type="ECO:0000256" key="4">
    <source>
        <dbReference type="ARBA" id="ARBA00022801"/>
    </source>
</evidence>
<dbReference type="InterPro" id="IPR005135">
    <property type="entry name" value="Endo/exonuclease/phosphatase"/>
</dbReference>
<evidence type="ECO:0000259" key="6">
    <source>
        <dbReference type="Pfam" id="PF03372"/>
    </source>
</evidence>
<proteinExistence type="inferred from homology"/>
<accession>A0A9P6PUQ3</accession>
<dbReference type="PANTHER" id="PTHR16320:SF23">
    <property type="entry name" value="SPHINGOMYELINASE C 1"/>
    <property type="match status" value="1"/>
</dbReference>
<reference evidence="7" key="1">
    <citation type="journal article" date="2020" name="Fungal Divers.">
        <title>Resolving the Mortierellaceae phylogeny through synthesis of multi-gene phylogenetics and phylogenomics.</title>
        <authorList>
            <person name="Vandepol N."/>
            <person name="Liber J."/>
            <person name="Desiro A."/>
            <person name="Na H."/>
            <person name="Kennedy M."/>
            <person name="Barry K."/>
            <person name="Grigoriev I.V."/>
            <person name="Miller A.N."/>
            <person name="O'Donnell K."/>
            <person name="Stajich J.E."/>
            <person name="Bonito G."/>
        </authorList>
    </citation>
    <scope>NUCLEOTIDE SEQUENCE</scope>
    <source>
        <strain evidence="7">BC1065</strain>
    </source>
</reference>
<keyword evidence="4" id="KW-0378">Hydrolase</keyword>
<protein>
    <recommendedName>
        <fullName evidence="2">sphingomyelin phosphodiesterase</fullName>
        <ecNumber evidence="2">3.1.4.12</ecNumber>
    </recommendedName>
</protein>
<dbReference type="InterPro" id="IPR017766">
    <property type="entry name" value="Sphingomyelinase/PLipase_C"/>
</dbReference>
<feature type="domain" description="Endonuclease/exonuclease/phosphatase" evidence="6">
    <location>
        <begin position="34"/>
        <end position="305"/>
    </location>
</feature>
<comment type="caution">
    <text evidence="7">The sequence shown here is derived from an EMBL/GenBank/DDBJ whole genome shotgun (WGS) entry which is preliminary data.</text>
</comment>
<dbReference type="AlphaFoldDB" id="A0A9P6PUQ3"/>
<dbReference type="Pfam" id="PF03372">
    <property type="entry name" value="Exo_endo_phos"/>
    <property type="match status" value="1"/>
</dbReference>
<evidence type="ECO:0000256" key="3">
    <source>
        <dbReference type="ARBA" id="ARBA00022729"/>
    </source>
</evidence>
<dbReference type="InterPro" id="IPR036691">
    <property type="entry name" value="Endo/exonu/phosph_ase_sf"/>
</dbReference>
<keyword evidence="8" id="KW-1185">Reference proteome</keyword>
<evidence type="ECO:0000256" key="5">
    <source>
        <dbReference type="SAM" id="SignalP"/>
    </source>
</evidence>
<dbReference type="GO" id="GO:0004767">
    <property type="term" value="F:sphingomyelin phosphodiesterase activity"/>
    <property type="evidence" value="ECO:0007669"/>
    <property type="project" value="UniProtKB-EC"/>
</dbReference>
<evidence type="ECO:0000256" key="1">
    <source>
        <dbReference type="ARBA" id="ARBA00006335"/>
    </source>
</evidence>
<organism evidence="7 8">
    <name type="scientific">Actinomortierella ambigua</name>
    <dbReference type="NCBI Taxonomy" id="1343610"/>
    <lineage>
        <taxon>Eukaryota</taxon>
        <taxon>Fungi</taxon>
        <taxon>Fungi incertae sedis</taxon>
        <taxon>Mucoromycota</taxon>
        <taxon>Mortierellomycotina</taxon>
        <taxon>Mortierellomycetes</taxon>
        <taxon>Mortierellales</taxon>
        <taxon>Mortierellaceae</taxon>
        <taxon>Actinomortierella</taxon>
    </lineage>
</organism>
<dbReference type="PANTHER" id="PTHR16320">
    <property type="entry name" value="SPHINGOMYELINASE FAMILY MEMBER"/>
    <property type="match status" value="1"/>
</dbReference>
<dbReference type="GO" id="GO:0005576">
    <property type="term" value="C:extracellular region"/>
    <property type="evidence" value="ECO:0007669"/>
    <property type="project" value="InterPro"/>
</dbReference>
<feature type="signal peptide" evidence="5">
    <location>
        <begin position="1"/>
        <end position="25"/>
    </location>
</feature>
<dbReference type="NCBIfam" id="TIGR03395">
    <property type="entry name" value="sphingomy"/>
    <property type="match status" value="1"/>
</dbReference>
<keyword evidence="3 5" id="KW-0732">Signal</keyword>
<dbReference type="EMBL" id="JAAAJB010000665">
    <property type="protein sequence ID" value="KAG0252412.1"/>
    <property type="molecule type" value="Genomic_DNA"/>
</dbReference>
<dbReference type="InterPro" id="IPR038772">
    <property type="entry name" value="Sph/SMPD2-like"/>
</dbReference>
<evidence type="ECO:0000256" key="2">
    <source>
        <dbReference type="ARBA" id="ARBA00012369"/>
    </source>
</evidence>
<sequence length="316" mass="35456">MKFPTLASVAAAACLLVATAPQVQAAEKNLSVIAYNVYFLSEVYSNWGQRSRAKLIADAPFMKNHDIVLLQECFDSDPRAILVDGLKTQYPHFTNVLGQTKSGWDSTTGAYSNTVPENGGVIIMSKWPILEKHQHIFKQGCGPDYWANKGFIYVKLNVSGSTVHVFSTHAQSTDSSCLTITPEKTRSTQFAEMRNYIQNKNIPANELVLMGGDFNVIRASSEYPTMLSALNVNPPDVYKGHSYTWDTKENEIANYNYPDLVPEYLDYIFTEKSHAKTNTTLTALLTESPTPYTIGRDQWHEYSDHYPVVMNIKTDI</sequence>
<evidence type="ECO:0000313" key="8">
    <source>
        <dbReference type="Proteomes" id="UP000807716"/>
    </source>
</evidence>
<dbReference type="Proteomes" id="UP000807716">
    <property type="component" value="Unassembled WGS sequence"/>
</dbReference>
<name>A0A9P6PUQ3_9FUNG</name>
<dbReference type="Gene3D" id="3.60.10.10">
    <property type="entry name" value="Endonuclease/exonuclease/phosphatase"/>
    <property type="match status" value="1"/>
</dbReference>
<gene>
    <name evidence="7" type="ORF">DFQ27_008091</name>
</gene>
<evidence type="ECO:0000313" key="7">
    <source>
        <dbReference type="EMBL" id="KAG0252412.1"/>
    </source>
</evidence>
<dbReference type="OrthoDB" id="40902at2759"/>